<dbReference type="PANTHER" id="PTHR35011:SF2">
    <property type="entry name" value="2,3-DIKETO-L-GULONATE TRAP TRANSPORTER SMALL PERMEASE PROTEIN YIAM"/>
    <property type="match status" value="1"/>
</dbReference>
<organism evidence="11">
    <name type="scientific">uncultured delta proteobacterium</name>
    <dbReference type="NCBI Taxonomy" id="34034"/>
    <lineage>
        <taxon>Bacteria</taxon>
        <taxon>Deltaproteobacteria</taxon>
        <taxon>environmental samples</taxon>
    </lineage>
</organism>
<dbReference type="InterPro" id="IPR007387">
    <property type="entry name" value="TRAP_DctQ"/>
</dbReference>
<accession>A0A212K2I8</accession>
<evidence type="ECO:0000256" key="9">
    <source>
        <dbReference type="SAM" id="Phobius"/>
    </source>
</evidence>
<proteinExistence type="inferred from homology"/>
<name>A0A212K2I8_9DELT</name>
<dbReference type="Pfam" id="PF04290">
    <property type="entry name" value="DctQ"/>
    <property type="match status" value="1"/>
</dbReference>
<comment type="subcellular location">
    <subcellularLocation>
        <location evidence="1">Cell inner membrane</location>
        <topology evidence="1">Multi-pass membrane protein</topology>
    </subcellularLocation>
</comment>
<evidence type="ECO:0000256" key="5">
    <source>
        <dbReference type="ARBA" id="ARBA00022692"/>
    </source>
</evidence>
<comment type="similarity">
    <text evidence="8">Belongs to the TRAP transporter small permease family.</text>
</comment>
<evidence type="ECO:0000259" key="10">
    <source>
        <dbReference type="Pfam" id="PF04290"/>
    </source>
</evidence>
<dbReference type="AlphaFoldDB" id="A0A212K2I8"/>
<evidence type="ECO:0000256" key="2">
    <source>
        <dbReference type="ARBA" id="ARBA00022448"/>
    </source>
</evidence>
<evidence type="ECO:0000256" key="7">
    <source>
        <dbReference type="ARBA" id="ARBA00023136"/>
    </source>
</evidence>
<evidence type="ECO:0000256" key="8">
    <source>
        <dbReference type="ARBA" id="ARBA00038436"/>
    </source>
</evidence>
<evidence type="ECO:0000256" key="6">
    <source>
        <dbReference type="ARBA" id="ARBA00022989"/>
    </source>
</evidence>
<keyword evidence="6 9" id="KW-1133">Transmembrane helix</keyword>
<feature type="domain" description="Tripartite ATP-independent periplasmic transporters DctQ component" evidence="10">
    <location>
        <begin position="24"/>
        <end position="153"/>
    </location>
</feature>
<keyword evidence="5 9" id="KW-0812">Transmembrane</keyword>
<keyword evidence="4" id="KW-0997">Cell inner membrane</keyword>
<dbReference type="GO" id="GO:0022857">
    <property type="term" value="F:transmembrane transporter activity"/>
    <property type="evidence" value="ECO:0007669"/>
    <property type="project" value="TreeGrafter"/>
</dbReference>
<dbReference type="InterPro" id="IPR055348">
    <property type="entry name" value="DctQ"/>
</dbReference>
<reference evidence="11" key="1">
    <citation type="submission" date="2016-04" db="EMBL/GenBank/DDBJ databases">
        <authorList>
            <person name="Evans L.H."/>
            <person name="Alamgir A."/>
            <person name="Owens N."/>
            <person name="Weber N.D."/>
            <person name="Virtaneva K."/>
            <person name="Barbian K."/>
            <person name="Babar A."/>
            <person name="Rosenke K."/>
        </authorList>
    </citation>
    <scope>NUCLEOTIDE SEQUENCE</scope>
    <source>
        <strain evidence="11">86</strain>
    </source>
</reference>
<keyword evidence="7 9" id="KW-0472">Membrane</keyword>
<dbReference type="GO" id="GO:0015740">
    <property type="term" value="P:C4-dicarboxylate transport"/>
    <property type="evidence" value="ECO:0007669"/>
    <property type="project" value="TreeGrafter"/>
</dbReference>
<feature type="transmembrane region" description="Helical" evidence="9">
    <location>
        <begin position="86"/>
        <end position="104"/>
    </location>
</feature>
<evidence type="ECO:0000256" key="1">
    <source>
        <dbReference type="ARBA" id="ARBA00004429"/>
    </source>
</evidence>
<evidence type="ECO:0000313" key="11">
    <source>
        <dbReference type="EMBL" id="SBW05862.1"/>
    </source>
</evidence>
<dbReference type="EMBL" id="FLUQ01000002">
    <property type="protein sequence ID" value="SBW05862.1"/>
    <property type="molecule type" value="Genomic_DNA"/>
</dbReference>
<feature type="transmembrane region" description="Helical" evidence="9">
    <location>
        <begin position="12"/>
        <end position="36"/>
    </location>
</feature>
<gene>
    <name evidence="11" type="ORF">KL86DPRO_20562</name>
</gene>
<protein>
    <recommendedName>
        <fullName evidence="10">Tripartite ATP-independent periplasmic transporters DctQ component domain-containing protein</fullName>
    </recommendedName>
</protein>
<evidence type="ECO:0000256" key="4">
    <source>
        <dbReference type="ARBA" id="ARBA00022519"/>
    </source>
</evidence>
<keyword evidence="2" id="KW-0813">Transport</keyword>
<dbReference type="GO" id="GO:0005886">
    <property type="term" value="C:plasma membrane"/>
    <property type="evidence" value="ECO:0007669"/>
    <property type="project" value="UniProtKB-SubCell"/>
</dbReference>
<sequence>MKTVLTWLDAHFETLLISALLVGITVLSTLQVVLRYCFASSLSWVEEVIVYFNVWIGFIGCGYAILHDNNLRVDMSDLLPMRAATILKAAGNFITFVFYIYIAYCGVEVLNKTMASHQVSPGAEIPVTFLYASFFFGAILAAVRYMQRVYRFFTQSRPL</sequence>
<feature type="transmembrane region" description="Helical" evidence="9">
    <location>
        <begin position="124"/>
        <end position="143"/>
    </location>
</feature>
<evidence type="ECO:0000256" key="3">
    <source>
        <dbReference type="ARBA" id="ARBA00022475"/>
    </source>
</evidence>
<dbReference type="PANTHER" id="PTHR35011">
    <property type="entry name" value="2,3-DIKETO-L-GULONATE TRAP TRANSPORTER SMALL PERMEASE PROTEIN YIAM"/>
    <property type="match status" value="1"/>
</dbReference>
<keyword evidence="3" id="KW-1003">Cell membrane</keyword>
<feature type="transmembrane region" description="Helical" evidence="9">
    <location>
        <begin position="48"/>
        <end position="66"/>
    </location>
</feature>